<accession>A0A8D5G6A7</accession>
<evidence type="ECO:0000256" key="2">
    <source>
        <dbReference type="SAM" id="SignalP"/>
    </source>
</evidence>
<feature type="chain" id="PRO_5034197299" description="DUF4124 domain-containing protein" evidence="2">
    <location>
        <begin position="23"/>
        <end position="168"/>
    </location>
</feature>
<evidence type="ECO:0000256" key="1">
    <source>
        <dbReference type="SAM" id="MobiDB-lite"/>
    </source>
</evidence>
<evidence type="ECO:0000313" key="5">
    <source>
        <dbReference type="Proteomes" id="UP000826722"/>
    </source>
</evidence>
<feature type="compositionally biased region" description="Basic and acidic residues" evidence="1">
    <location>
        <begin position="87"/>
        <end position="100"/>
    </location>
</feature>
<reference evidence="4" key="1">
    <citation type="journal article" date="2021" name="Arch. Microbiol.">
        <title>Methyloradius palustris gen. nov., sp. nov., a methanol-oxidizing bacterium isolated from snow.</title>
        <authorList>
            <person name="Miyadera T."/>
            <person name="Kojima H."/>
            <person name="Fukui M."/>
        </authorList>
    </citation>
    <scope>NUCLEOTIDE SEQUENCE</scope>
    <source>
        <strain evidence="4">Zm11</strain>
    </source>
</reference>
<dbReference type="Proteomes" id="UP000826722">
    <property type="component" value="Chromosome"/>
</dbReference>
<dbReference type="InterPro" id="IPR025392">
    <property type="entry name" value="DUF4124"/>
</dbReference>
<feature type="domain" description="DUF4124" evidence="3">
    <location>
        <begin position="12"/>
        <end position="63"/>
    </location>
</feature>
<keyword evidence="2" id="KW-0732">Signal</keyword>
<protein>
    <recommendedName>
        <fullName evidence="3">DUF4124 domain-containing protein</fullName>
    </recommendedName>
</protein>
<dbReference type="AlphaFoldDB" id="A0A8D5G6A7"/>
<keyword evidence="5" id="KW-1185">Reference proteome</keyword>
<evidence type="ECO:0000313" key="4">
    <source>
        <dbReference type="EMBL" id="BCM24081.1"/>
    </source>
</evidence>
<sequence>MRSIKPIIIMLGLLLASSYAHAGITKWTDADGKVHYSDQPAPKNVKATNITIEDPIPVAPDAQKKLQSYQNVIEEGRKKRQLEQQQQDEKAAKEAADKKAAAAAAKLAAKEAAKKAENDAAQGNANAGLTLDPKDPGYLKPDAAGYTGYGNYSGYTPLAAPAAPAATP</sequence>
<dbReference type="KEGG" id="mpau:ZMTM_03400"/>
<gene>
    <name evidence="4" type="ORF">ZMTM_03400</name>
</gene>
<proteinExistence type="predicted"/>
<feature type="compositionally biased region" description="Basic and acidic residues" evidence="1">
    <location>
        <begin position="108"/>
        <end position="118"/>
    </location>
</feature>
<name>A0A8D5G6A7_9PROT</name>
<dbReference type="Pfam" id="PF13511">
    <property type="entry name" value="DUF4124"/>
    <property type="match status" value="1"/>
</dbReference>
<dbReference type="EMBL" id="AP024110">
    <property type="protein sequence ID" value="BCM24081.1"/>
    <property type="molecule type" value="Genomic_DNA"/>
</dbReference>
<feature type="region of interest" description="Disordered" evidence="1">
    <location>
        <begin position="77"/>
        <end position="143"/>
    </location>
</feature>
<organism evidence="4 5">
    <name type="scientific">Methyloradius palustris</name>
    <dbReference type="NCBI Taxonomy" id="2778876"/>
    <lineage>
        <taxon>Bacteria</taxon>
        <taxon>Pseudomonadati</taxon>
        <taxon>Pseudomonadota</taxon>
        <taxon>Betaproteobacteria</taxon>
        <taxon>Nitrosomonadales</taxon>
        <taxon>Methylophilaceae</taxon>
        <taxon>Methyloradius</taxon>
    </lineage>
</organism>
<dbReference type="RefSeq" id="WP_221764640.1">
    <property type="nucleotide sequence ID" value="NZ_AP024110.1"/>
</dbReference>
<evidence type="ECO:0000259" key="3">
    <source>
        <dbReference type="Pfam" id="PF13511"/>
    </source>
</evidence>
<feature type="signal peptide" evidence="2">
    <location>
        <begin position="1"/>
        <end position="22"/>
    </location>
</feature>